<feature type="region of interest" description="Disordered" evidence="1">
    <location>
        <begin position="90"/>
        <end position="117"/>
    </location>
</feature>
<evidence type="ECO:0000256" key="1">
    <source>
        <dbReference type="SAM" id="MobiDB-lite"/>
    </source>
</evidence>
<evidence type="ECO:0000313" key="5">
    <source>
        <dbReference type="Proteomes" id="UP000290870"/>
    </source>
</evidence>
<dbReference type="SUPFAM" id="SSF46785">
    <property type="entry name" value="Winged helix' DNA-binding domain"/>
    <property type="match status" value="1"/>
</dbReference>
<dbReference type="InterPro" id="IPR036388">
    <property type="entry name" value="WH-like_DNA-bd_sf"/>
</dbReference>
<dbReference type="Proteomes" id="UP000290870">
    <property type="component" value="Unassembled WGS sequence"/>
</dbReference>
<reference evidence="2 4" key="1">
    <citation type="submission" date="2017-09" db="EMBL/GenBank/DDBJ databases">
        <title>Genomics of the genus Arcobacter.</title>
        <authorList>
            <person name="Perez-Cataluna A."/>
            <person name="Figueras M.J."/>
            <person name="Salas-Masso N."/>
        </authorList>
    </citation>
    <scope>NUCLEOTIDE SEQUENCE [LARGE SCALE GENOMIC DNA]</scope>
    <source>
        <strain evidence="2 4">CECT 7834</strain>
    </source>
</reference>
<dbReference type="EMBL" id="NXII01000031">
    <property type="protein sequence ID" value="RXI37254.1"/>
    <property type="molecule type" value="Genomic_DNA"/>
</dbReference>
<dbReference type="RefSeq" id="WP_128987365.1">
    <property type="nucleotide sequence ID" value="NZ_CBCSEI010000027.1"/>
</dbReference>
<comment type="caution">
    <text evidence="3">The sequence shown here is derived from an EMBL/GenBank/DDBJ whole genome shotgun (WGS) entry which is preliminary data.</text>
</comment>
<dbReference type="AlphaFoldDB" id="A0A4V1LCT8"/>
<evidence type="ECO:0000313" key="2">
    <source>
        <dbReference type="EMBL" id="RXI37254.1"/>
    </source>
</evidence>
<evidence type="ECO:0000313" key="4">
    <source>
        <dbReference type="Proteomes" id="UP000290378"/>
    </source>
</evidence>
<keyword evidence="4" id="KW-1185">Reference proteome</keyword>
<protein>
    <submittedName>
        <fullName evidence="3">Transcriptional regulator</fullName>
    </submittedName>
</protein>
<dbReference type="EMBL" id="PDJZ01000016">
    <property type="protein sequence ID" value="RXJ83111.1"/>
    <property type="molecule type" value="Genomic_DNA"/>
</dbReference>
<dbReference type="Proteomes" id="UP000290378">
    <property type="component" value="Unassembled WGS sequence"/>
</dbReference>
<accession>A0A4V1LCT8</accession>
<proteinExistence type="predicted"/>
<dbReference type="InterPro" id="IPR036390">
    <property type="entry name" value="WH_DNA-bd_sf"/>
</dbReference>
<organism evidence="3 5">
    <name type="scientific">Arcobacter cloacae</name>
    <dbReference type="NCBI Taxonomy" id="1054034"/>
    <lineage>
        <taxon>Bacteria</taxon>
        <taxon>Pseudomonadati</taxon>
        <taxon>Campylobacterota</taxon>
        <taxon>Epsilonproteobacteria</taxon>
        <taxon>Campylobacterales</taxon>
        <taxon>Arcobacteraceae</taxon>
        <taxon>Arcobacter</taxon>
    </lineage>
</organism>
<dbReference type="OrthoDB" id="335229at2"/>
<evidence type="ECO:0000313" key="3">
    <source>
        <dbReference type="EMBL" id="RXJ83111.1"/>
    </source>
</evidence>
<name>A0A4V1LCT8_9BACT</name>
<sequence length="117" mass="13635">MLEVLLGSKNAERVLQFILARNSAYAREIALFYDVSPSVIKKQLEKFEIGNIIVGRNVGNIRIYELNQRNSLIKELTALLLKARSNYEPDERARLVRKDRSRPRSKNKPLIQRRDNI</sequence>
<reference evidence="3 5" key="2">
    <citation type="submission" date="2017-10" db="EMBL/GenBank/DDBJ databases">
        <title>Genomics of the genus Arcobacter.</title>
        <authorList>
            <person name="Perez-Cataluna A."/>
            <person name="Figueras M.J."/>
        </authorList>
    </citation>
    <scope>NUCLEOTIDE SEQUENCE [LARGE SCALE GENOMIC DNA]</scope>
    <source>
        <strain evidence="3 5">F26</strain>
    </source>
</reference>
<dbReference type="Gene3D" id="1.10.10.10">
    <property type="entry name" value="Winged helix-like DNA-binding domain superfamily/Winged helix DNA-binding domain"/>
    <property type="match status" value="1"/>
</dbReference>
<gene>
    <name evidence="2" type="ORF">CP963_13185</name>
    <name evidence="3" type="ORF">CRU90_11215</name>
</gene>